<name>A0A7J5Y6M8_DISMA</name>
<evidence type="ECO:0000256" key="1">
    <source>
        <dbReference type="SAM" id="MobiDB-lite"/>
    </source>
</evidence>
<dbReference type="AlphaFoldDB" id="A0A7J5Y6M8"/>
<organism evidence="2 3">
    <name type="scientific">Dissostichus mawsoni</name>
    <name type="common">Antarctic cod</name>
    <dbReference type="NCBI Taxonomy" id="36200"/>
    <lineage>
        <taxon>Eukaryota</taxon>
        <taxon>Metazoa</taxon>
        <taxon>Chordata</taxon>
        <taxon>Craniata</taxon>
        <taxon>Vertebrata</taxon>
        <taxon>Euteleostomi</taxon>
        <taxon>Actinopterygii</taxon>
        <taxon>Neopterygii</taxon>
        <taxon>Teleostei</taxon>
        <taxon>Neoteleostei</taxon>
        <taxon>Acanthomorphata</taxon>
        <taxon>Eupercaria</taxon>
        <taxon>Perciformes</taxon>
        <taxon>Notothenioidei</taxon>
        <taxon>Nototheniidae</taxon>
        <taxon>Dissostichus</taxon>
    </lineage>
</organism>
<feature type="region of interest" description="Disordered" evidence="1">
    <location>
        <begin position="1"/>
        <end position="26"/>
    </location>
</feature>
<dbReference type="EMBL" id="JAAKFY010000015">
    <property type="protein sequence ID" value="KAF3845084.1"/>
    <property type="molecule type" value="Genomic_DNA"/>
</dbReference>
<accession>A0A7J5Y6M8</accession>
<protein>
    <submittedName>
        <fullName evidence="2">Uncharacterized protein</fullName>
    </submittedName>
</protein>
<dbReference type="Proteomes" id="UP000518266">
    <property type="component" value="Unassembled WGS sequence"/>
</dbReference>
<evidence type="ECO:0000313" key="2">
    <source>
        <dbReference type="EMBL" id="KAF3845084.1"/>
    </source>
</evidence>
<sequence>MLSQRSSTKSICPRAKSTLGPKLESHPQCLSSIHRQQHNLLLTPQLTPRLSPLQQWTSKLEPQNQPNTQQRHPISPPYPPQMGQIPQSQAYPTIQALPQWPQPGPQQGPQAVSIGFSHMGPSCSYANTATTWPQSQPGESPDCHATTTDLVQHRLKFHLIQCLILSLIPSLKLSNIHKFSIKLSLTLSLRCKLRHLPYHNHNHNIKLIHSLNPSCRPSPKQTSSDSH</sequence>
<keyword evidence="3" id="KW-1185">Reference proteome</keyword>
<gene>
    <name evidence="2" type="ORF">F7725_008247</name>
</gene>
<proteinExistence type="predicted"/>
<comment type="caution">
    <text evidence="2">The sequence shown here is derived from an EMBL/GenBank/DDBJ whole genome shotgun (WGS) entry which is preliminary data.</text>
</comment>
<evidence type="ECO:0000313" key="3">
    <source>
        <dbReference type="Proteomes" id="UP000518266"/>
    </source>
</evidence>
<reference evidence="2 3" key="1">
    <citation type="submission" date="2020-03" db="EMBL/GenBank/DDBJ databases">
        <title>Dissostichus mawsoni Genome sequencing and assembly.</title>
        <authorList>
            <person name="Park H."/>
        </authorList>
    </citation>
    <scope>NUCLEOTIDE SEQUENCE [LARGE SCALE GENOMIC DNA]</scope>
    <source>
        <strain evidence="2">DM0001</strain>
        <tissue evidence="2">Muscle</tissue>
    </source>
</reference>
<feature type="compositionally biased region" description="Polar residues" evidence="1">
    <location>
        <begin position="61"/>
        <end position="72"/>
    </location>
</feature>
<feature type="compositionally biased region" description="Polar residues" evidence="1">
    <location>
        <begin position="1"/>
        <end position="10"/>
    </location>
</feature>
<feature type="region of interest" description="Disordered" evidence="1">
    <location>
        <begin position="61"/>
        <end position="86"/>
    </location>
</feature>